<keyword evidence="3" id="KW-0378">Hydrolase</keyword>
<organism evidence="7 8">
    <name type="scientific">Mya arenaria</name>
    <name type="common">Soft-shell clam</name>
    <dbReference type="NCBI Taxonomy" id="6604"/>
    <lineage>
        <taxon>Eukaryota</taxon>
        <taxon>Metazoa</taxon>
        <taxon>Spiralia</taxon>
        <taxon>Lophotrochozoa</taxon>
        <taxon>Mollusca</taxon>
        <taxon>Bivalvia</taxon>
        <taxon>Autobranchia</taxon>
        <taxon>Heteroconchia</taxon>
        <taxon>Euheterodonta</taxon>
        <taxon>Imparidentia</taxon>
        <taxon>Neoheterodontei</taxon>
        <taxon>Myida</taxon>
        <taxon>Myoidea</taxon>
        <taxon>Myidae</taxon>
        <taxon>Mya</taxon>
    </lineage>
</organism>
<feature type="domain" description="Tyrosine-protein phosphatase" evidence="5">
    <location>
        <begin position="12"/>
        <end position="153"/>
    </location>
</feature>
<proteinExistence type="inferred from homology"/>
<gene>
    <name evidence="7" type="ORF">MAR_015046</name>
</gene>
<dbReference type="InterPro" id="IPR000340">
    <property type="entry name" value="Dual-sp_phosphatase_cat-dom"/>
</dbReference>
<comment type="similarity">
    <text evidence="1">Belongs to the protein-tyrosine phosphatase family. Non-receptor class dual specificity subfamily.</text>
</comment>
<dbReference type="InterPro" id="IPR000387">
    <property type="entry name" value="Tyr_Pase_dom"/>
</dbReference>
<evidence type="ECO:0000256" key="3">
    <source>
        <dbReference type="ARBA" id="ARBA00022801"/>
    </source>
</evidence>
<dbReference type="Gene3D" id="3.90.190.10">
    <property type="entry name" value="Protein tyrosine phosphatase superfamily"/>
    <property type="match status" value="1"/>
</dbReference>
<sequence>MAKTLDTNYNGGPVEIIPGLYLGDSTHSCQAAVLRELGVTCLLNVSTTCKNMFEGEFDYMNIPVNDNDQANLADWFLEAINFIDNARDNDGKVLVHCQAGVSRSATVCIAYIMYKNDMTLEDAFDLVRARRGVISPNLNFMQQLKEFEKELICRKMSDISDSVCSISTSLASVDFDATSSSTSVSDYSASSGAFDFTFASSSVTSPAVAPFFNC</sequence>
<evidence type="ECO:0000313" key="7">
    <source>
        <dbReference type="EMBL" id="WAR21072.1"/>
    </source>
</evidence>
<keyword evidence="8" id="KW-1185">Reference proteome</keyword>
<dbReference type="EC" id="3.1.3.48" evidence="2"/>
<keyword evidence="4" id="KW-0904">Protein phosphatase</keyword>
<dbReference type="InterPro" id="IPR020422">
    <property type="entry name" value="TYR_PHOSPHATASE_DUAL_dom"/>
</dbReference>
<dbReference type="InterPro" id="IPR029021">
    <property type="entry name" value="Prot-tyrosine_phosphatase-like"/>
</dbReference>
<reference evidence="7" key="1">
    <citation type="submission" date="2022-11" db="EMBL/GenBank/DDBJ databases">
        <title>Centuries of genome instability and evolution in soft-shell clam transmissible cancer (bioRxiv).</title>
        <authorList>
            <person name="Hart S.F.M."/>
            <person name="Yonemitsu M.A."/>
            <person name="Giersch R.M."/>
            <person name="Beal B.F."/>
            <person name="Arriagada G."/>
            <person name="Davis B.W."/>
            <person name="Ostrander E.A."/>
            <person name="Goff S.P."/>
            <person name="Metzger M.J."/>
        </authorList>
    </citation>
    <scope>NUCLEOTIDE SEQUENCE</scope>
    <source>
        <strain evidence="7">MELC-2E11</strain>
        <tissue evidence="7">Siphon/mantle</tissue>
    </source>
</reference>
<evidence type="ECO:0000256" key="1">
    <source>
        <dbReference type="ARBA" id="ARBA00008601"/>
    </source>
</evidence>
<dbReference type="InterPro" id="IPR016130">
    <property type="entry name" value="Tyr_Pase_AS"/>
</dbReference>
<accession>A0ABY7FJ50</accession>
<evidence type="ECO:0000256" key="2">
    <source>
        <dbReference type="ARBA" id="ARBA00013064"/>
    </source>
</evidence>
<dbReference type="EMBL" id="CP111023">
    <property type="protein sequence ID" value="WAR21072.1"/>
    <property type="molecule type" value="Genomic_DNA"/>
</dbReference>
<protein>
    <recommendedName>
        <fullName evidence="2">protein-tyrosine-phosphatase</fullName>
        <ecNumber evidence="2">3.1.3.48</ecNumber>
    </recommendedName>
</protein>
<dbReference type="PANTHER" id="PTHR10159">
    <property type="entry name" value="DUAL SPECIFICITY PROTEIN PHOSPHATASE"/>
    <property type="match status" value="1"/>
</dbReference>
<dbReference type="PRINTS" id="PR01908">
    <property type="entry name" value="ADSPHPHTASE"/>
</dbReference>
<dbReference type="Proteomes" id="UP001164746">
    <property type="component" value="Chromosome 12"/>
</dbReference>
<evidence type="ECO:0000259" key="6">
    <source>
        <dbReference type="PROSITE" id="PS50056"/>
    </source>
</evidence>
<dbReference type="PANTHER" id="PTHR10159:SF530">
    <property type="entry name" value="DUAL SPECIFICITY PROTEIN PHOSPHATASE DDB_G0271350-RELATED"/>
    <property type="match status" value="1"/>
</dbReference>
<dbReference type="InterPro" id="IPR008343">
    <property type="entry name" value="MKP"/>
</dbReference>
<evidence type="ECO:0000256" key="4">
    <source>
        <dbReference type="ARBA" id="ARBA00022912"/>
    </source>
</evidence>
<dbReference type="SUPFAM" id="SSF52799">
    <property type="entry name" value="(Phosphotyrosine protein) phosphatases II"/>
    <property type="match status" value="1"/>
</dbReference>
<evidence type="ECO:0000259" key="5">
    <source>
        <dbReference type="PROSITE" id="PS50054"/>
    </source>
</evidence>
<dbReference type="PROSITE" id="PS00383">
    <property type="entry name" value="TYR_PHOSPHATASE_1"/>
    <property type="match status" value="1"/>
</dbReference>
<dbReference type="PROSITE" id="PS50054">
    <property type="entry name" value="TYR_PHOSPHATASE_DUAL"/>
    <property type="match status" value="1"/>
</dbReference>
<dbReference type="PRINTS" id="PR01764">
    <property type="entry name" value="MAPKPHPHTASE"/>
</dbReference>
<dbReference type="PROSITE" id="PS50056">
    <property type="entry name" value="TYR_PHOSPHATASE_2"/>
    <property type="match status" value="1"/>
</dbReference>
<name>A0ABY7FJ50_MYAAR</name>
<evidence type="ECO:0000313" key="8">
    <source>
        <dbReference type="Proteomes" id="UP001164746"/>
    </source>
</evidence>
<dbReference type="Pfam" id="PF00782">
    <property type="entry name" value="DSPc"/>
    <property type="match status" value="1"/>
</dbReference>
<dbReference type="SMART" id="SM00195">
    <property type="entry name" value="DSPc"/>
    <property type="match status" value="1"/>
</dbReference>
<feature type="domain" description="Tyrosine specific protein phosphatases" evidence="6">
    <location>
        <begin position="74"/>
        <end position="131"/>
    </location>
</feature>